<protein>
    <recommendedName>
        <fullName evidence="6">Ankyrin</fullName>
    </recommendedName>
</protein>
<dbReference type="SMART" id="SM00248">
    <property type="entry name" value="ANK"/>
    <property type="match status" value="4"/>
</dbReference>
<dbReference type="PROSITE" id="PS51257">
    <property type="entry name" value="PROKAR_LIPOPROTEIN"/>
    <property type="match status" value="1"/>
</dbReference>
<feature type="repeat" description="ANK" evidence="3">
    <location>
        <begin position="138"/>
        <end position="170"/>
    </location>
</feature>
<keyword evidence="2 3" id="KW-0040">ANK repeat</keyword>
<reference evidence="4" key="1">
    <citation type="submission" date="2021-07" db="EMBL/GenBank/DDBJ databases">
        <authorList>
            <person name="Durling M."/>
        </authorList>
    </citation>
    <scope>NUCLEOTIDE SEQUENCE</scope>
</reference>
<evidence type="ECO:0008006" key="6">
    <source>
        <dbReference type="Google" id="ProtNLM"/>
    </source>
</evidence>
<accession>A0A9N9LDM0</accession>
<dbReference type="AlphaFoldDB" id="A0A9N9LDM0"/>
<dbReference type="PANTHER" id="PTHR24173:SF74">
    <property type="entry name" value="ANKYRIN REPEAT DOMAIN-CONTAINING PROTEIN 16"/>
    <property type="match status" value="1"/>
</dbReference>
<evidence type="ECO:0000256" key="2">
    <source>
        <dbReference type="ARBA" id="ARBA00023043"/>
    </source>
</evidence>
<proteinExistence type="predicted"/>
<dbReference type="Gene3D" id="1.25.40.20">
    <property type="entry name" value="Ankyrin repeat-containing domain"/>
    <property type="match status" value="2"/>
</dbReference>
<evidence type="ECO:0000256" key="1">
    <source>
        <dbReference type="ARBA" id="ARBA00022737"/>
    </source>
</evidence>
<gene>
    <name evidence="4" type="ORF">HYALB_00001537</name>
</gene>
<keyword evidence="5" id="KW-1185">Reference proteome</keyword>
<keyword evidence="1" id="KW-0677">Repeat</keyword>
<dbReference type="Proteomes" id="UP000701801">
    <property type="component" value="Unassembled WGS sequence"/>
</dbReference>
<dbReference type="OrthoDB" id="3564719at2759"/>
<comment type="caution">
    <text evidence="4">The sequence shown here is derived from an EMBL/GenBank/DDBJ whole genome shotgun (WGS) entry which is preliminary data.</text>
</comment>
<feature type="repeat" description="ANK" evidence="3">
    <location>
        <begin position="15"/>
        <end position="47"/>
    </location>
</feature>
<feature type="repeat" description="ANK" evidence="3">
    <location>
        <begin position="72"/>
        <end position="104"/>
    </location>
</feature>
<dbReference type="Pfam" id="PF12796">
    <property type="entry name" value="Ank_2"/>
    <property type="match status" value="2"/>
</dbReference>
<dbReference type="InterPro" id="IPR036770">
    <property type="entry name" value="Ankyrin_rpt-contain_sf"/>
</dbReference>
<dbReference type="SUPFAM" id="SSF48403">
    <property type="entry name" value="Ankyrin repeat"/>
    <property type="match status" value="1"/>
</dbReference>
<feature type="repeat" description="ANK" evidence="3">
    <location>
        <begin position="105"/>
        <end position="137"/>
    </location>
</feature>
<dbReference type="PROSITE" id="PS50088">
    <property type="entry name" value="ANK_REPEAT"/>
    <property type="match status" value="4"/>
</dbReference>
<dbReference type="EMBL" id="CAJVRM010000002">
    <property type="protein sequence ID" value="CAG8970752.1"/>
    <property type="molecule type" value="Genomic_DNA"/>
</dbReference>
<evidence type="ECO:0000256" key="3">
    <source>
        <dbReference type="PROSITE-ProRule" id="PRU00023"/>
    </source>
</evidence>
<evidence type="ECO:0000313" key="4">
    <source>
        <dbReference type="EMBL" id="CAG8970752.1"/>
    </source>
</evidence>
<dbReference type="PROSITE" id="PS50297">
    <property type="entry name" value="ANK_REP_REGION"/>
    <property type="match status" value="3"/>
</dbReference>
<sequence>MLLRTGANVEATKKRGQTALIVACSCGFDKVATILIKNGANIEAADSHGHTALGGACGYGFDEIATILIKNSANTSLMKAANEGHNKALKVLLEHGADVDTRDGGGNTALHDASHGDHFEALRFLLEHGAEFDVRDEDGNTALVFAASCLNVEGAEILIAAGADRKAVDLSDLSEFGKKVDSTREDREKRQIIVEILQGITNTAAPE</sequence>
<dbReference type="InterPro" id="IPR002110">
    <property type="entry name" value="Ankyrin_rpt"/>
</dbReference>
<dbReference type="PANTHER" id="PTHR24173">
    <property type="entry name" value="ANKYRIN REPEAT CONTAINING"/>
    <property type="match status" value="1"/>
</dbReference>
<evidence type="ECO:0000313" key="5">
    <source>
        <dbReference type="Proteomes" id="UP000701801"/>
    </source>
</evidence>
<organism evidence="4 5">
    <name type="scientific">Hymenoscyphus albidus</name>
    <dbReference type="NCBI Taxonomy" id="595503"/>
    <lineage>
        <taxon>Eukaryota</taxon>
        <taxon>Fungi</taxon>
        <taxon>Dikarya</taxon>
        <taxon>Ascomycota</taxon>
        <taxon>Pezizomycotina</taxon>
        <taxon>Leotiomycetes</taxon>
        <taxon>Helotiales</taxon>
        <taxon>Helotiaceae</taxon>
        <taxon>Hymenoscyphus</taxon>
    </lineage>
</organism>
<name>A0A9N9LDM0_9HELO</name>